<evidence type="ECO:0000313" key="2">
    <source>
        <dbReference type="EMBL" id="ARW62774.1"/>
    </source>
</evidence>
<dbReference type="EMBL" id="MF101424">
    <property type="protein sequence ID" value="ARW62774.1"/>
    <property type="molecule type" value="Genomic_DNA"/>
</dbReference>
<name>A0A1Z1MAJ3_RHOCN</name>
<sequence length="33" mass="4143">MIKFFIFIHLFKFGSIVVVIYFLVFFEKLVFYF</sequence>
<dbReference type="RefSeq" id="YP_009394212.1">
    <property type="nucleotide sequence ID" value="NC_035271.1"/>
</dbReference>
<keyword evidence="1" id="KW-1133">Transmembrane helix</keyword>
<evidence type="ECO:0000256" key="1">
    <source>
        <dbReference type="SAM" id="Phobius"/>
    </source>
</evidence>
<dbReference type="AlphaFoldDB" id="A0A1Z1MAJ3"/>
<gene>
    <name evidence="2" type="primary">orf33</name>
</gene>
<dbReference type="GeneID" id="33356032"/>
<reference evidence="2" key="1">
    <citation type="journal article" date="2017" name="J. Phycol.">
        <title>Analysis of chloroplast genomes and a supermatrix inform reclassification of the Rhodomelaceae (Rhodophyta).</title>
        <authorList>
            <person name="Diaz-Tapia P."/>
            <person name="Maggs C.A."/>
            <person name="West J.A."/>
            <person name="Verbruggen H."/>
        </authorList>
    </citation>
    <scope>NUCLEOTIDE SEQUENCE</scope>
    <source>
        <strain evidence="2">PD508</strain>
    </source>
</reference>
<geneLocation type="chloroplast" evidence="2"/>
<accession>A0A1Z1MAJ3</accession>
<protein>
    <submittedName>
        <fullName evidence="2">Uncharacterized protein</fullName>
    </submittedName>
</protein>
<keyword evidence="1" id="KW-0812">Transmembrane</keyword>
<keyword evidence="2" id="KW-0934">Plastid</keyword>
<feature type="transmembrane region" description="Helical" evidence="1">
    <location>
        <begin position="6"/>
        <end position="26"/>
    </location>
</feature>
<keyword evidence="1" id="KW-0472">Membrane</keyword>
<keyword evidence="2" id="KW-0150">Chloroplast</keyword>
<organism evidence="2">
    <name type="scientific">Rhodomela confervoides</name>
    <name type="common">Red alga</name>
    <dbReference type="NCBI Taxonomy" id="35163"/>
    <lineage>
        <taxon>Eukaryota</taxon>
        <taxon>Rhodophyta</taxon>
        <taxon>Florideophyceae</taxon>
        <taxon>Rhodymeniophycidae</taxon>
        <taxon>Ceramiales</taxon>
        <taxon>Rhodomelaceae</taxon>
        <taxon>Rhodomela</taxon>
    </lineage>
</organism>
<proteinExistence type="predicted"/>